<dbReference type="InterPro" id="IPR004875">
    <property type="entry name" value="DDE_SF_endonuclease_dom"/>
</dbReference>
<dbReference type="RefSeq" id="XP_050557461.1">
    <property type="nucleotide sequence ID" value="XM_050701504.1"/>
</dbReference>
<dbReference type="OrthoDB" id="4327074at2759"/>
<organism evidence="5 6">
    <name type="scientific">Spodoptera frugiperda</name>
    <name type="common">Fall armyworm</name>
    <dbReference type="NCBI Taxonomy" id="7108"/>
    <lineage>
        <taxon>Eukaryota</taxon>
        <taxon>Metazoa</taxon>
        <taxon>Ecdysozoa</taxon>
        <taxon>Arthropoda</taxon>
        <taxon>Hexapoda</taxon>
        <taxon>Insecta</taxon>
        <taxon>Pterygota</taxon>
        <taxon>Neoptera</taxon>
        <taxon>Endopterygota</taxon>
        <taxon>Lepidoptera</taxon>
        <taxon>Glossata</taxon>
        <taxon>Ditrysia</taxon>
        <taxon>Noctuoidea</taxon>
        <taxon>Noctuidae</taxon>
        <taxon>Amphipyrinae</taxon>
        <taxon>Spodoptera</taxon>
    </lineage>
</organism>
<dbReference type="GO" id="GO:0005634">
    <property type="term" value="C:nucleus"/>
    <property type="evidence" value="ECO:0007669"/>
    <property type="project" value="UniProtKB-SubCell"/>
</dbReference>
<dbReference type="InterPro" id="IPR006600">
    <property type="entry name" value="HTH_CenpB_DNA-bd_dom"/>
</dbReference>
<keyword evidence="2" id="KW-0238">DNA-binding</keyword>
<reference evidence="6" key="1">
    <citation type="submission" date="2025-08" db="UniProtKB">
        <authorList>
            <consortium name="RefSeq"/>
        </authorList>
    </citation>
    <scope>IDENTIFICATION</scope>
    <source>
        <tissue evidence="6">Whole larval tissue</tissue>
    </source>
</reference>
<gene>
    <name evidence="6" type="primary">LOC118281062</name>
</gene>
<protein>
    <submittedName>
        <fullName evidence="6">Uncharacterized protein LOC118281062</fullName>
    </submittedName>
</protein>
<dbReference type="Gene3D" id="3.30.420.10">
    <property type="entry name" value="Ribonuclease H-like superfamily/Ribonuclease H"/>
    <property type="match status" value="1"/>
</dbReference>
<dbReference type="PROSITE" id="PS51253">
    <property type="entry name" value="HTH_CENPB"/>
    <property type="match status" value="1"/>
</dbReference>
<comment type="subcellular location">
    <subcellularLocation>
        <location evidence="1">Nucleus</location>
    </subcellularLocation>
</comment>
<dbReference type="GeneID" id="118281062"/>
<evidence type="ECO:0000256" key="3">
    <source>
        <dbReference type="ARBA" id="ARBA00023242"/>
    </source>
</evidence>
<sequence length="341" mass="38973">MPKVKEGCNYSKKYTEEDIIKAIAAVNNGMPKKTAALKFGVPRPTLQFRLCSKFIKSRPGPTTILTEEEEKTLVEWVISSSRKGFPKRKEDILLSVEQFLSRNPRPNNFVNNKPGDGWYRLFLKRHPELTHRTAEAVTSASANVSETNIRQWFQQIESYLKDNGYFDILSDASRVYNGDETNFQLCPKNTKVLAEKGCKNVYEVDHAQAKSCLTVMFTFSASGKTTPPMVIYPLKRMRADIRNSVPSHWGLGLSDNGWMNKNLFYQYIHNVLYPYLVENKIQFPIILFVDGHKSHMNYDLSESCKEKGIILIALYPNATRILQPADVSAFKPMKNAWKKAS</sequence>
<dbReference type="InterPro" id="IPR009057">
    <property type="entry name" value="Homeodomain-like_sf"/>
</dbReference>
<dbReference type="AlphaFoldDB" id="A0A9R0E316"/>
<dbReference type="Pfam" id="PF03221">
    <property type="entry name" value="HTH_Tnp_Tc5"/>
    <property type="match status" value="1"/>
</dbReference>
<evidence type="ECO:0000256" key="1">
    <source>
        <dbReference type="ARBA" id="ARBA00004123"/>
    </source>
</evidence>
<dbReference type="InterPro" id="IPR050863">
    <property type="entry name" value="CenT-Element_Derived"/>
</dbReference>
<keyword evidence="3" id="KW-0539">Nucleus</keyword>
<dbReference type="SUPFAM" id="SSF46689">
    <property type="entry name" value="Homeodomain-like"/>
    <property type="match status" value="1"/>
</dbReference>
<accession>A0A9R0E316</accession>
<dbReference type="Pfam" id="PF05225">
    <property type="entry name" value="HTH_psq"/>
    <property type="match status" value="1"/>
</dbReference>
<dbReference type="Proteomes" id="UP000829999">
    <property type="component" value="Chromosome 20"/>
</dbReference>
<dbReference type="PANTHER" id="PTHR19303:SF74">
    <property type="entry name" value="POGO TRANSPOSABLE ELEMENT WITH KRAB DOMAIN"/>
    <property type="match status" value="1"/>
</dbReference>
<evidence type="ECO:0000313" key="5">
    <source>
        <dbReference type="Proteomes" id="UP000829999"/>
    </source>
</evidence>
<dbReference type="PANTHER" id="PTHR19303">
    <property type="entry name" value="TRANSPOSON"/>
    <property type="match status" value="1"/>
</dbReference>
<evidence type="ECO:0000259" key="4">
    <source>
        <dbReference type="PROSITE" id="PS51253"/>
    </source>
</evidence>
<feature type="domain" description="HTH CENPB-type" evidence="4">
    <location>
        <begin position="57"/>
        <end position="132"/>
    </location>
</feature>
<evidence type="ECO:0000256" key="2">
    <source>
        <dbReference type="ARBA" id="ARBA00023125"/>
    </source>
</evidence>
<name>A0A9R0E316_SPOFR</name>
<dbReference type="GO" id="GO:0003677">
    <property type="term" value="F:DNA binding"/>
    <property type="evidence" value="ECO:0007669"/>
    <property type="project" value="UniProtKB-KW"/>
</dbReference>
<proteinExistence type="predicted"/>
<dbReference type="InterPro" id="IPR007889">
    <property type="entry name" value="HTH_Psq"/>
</dbReference>
<dbReference type="Gene3D" id="1.10.10.60">
    <property type="entry name" value="Homeodomain-like"/>
    <property type="match status" value="1"/>
</dbReference>
<dbReference type="InterPro" id="IPR036397">
    <property type="entry name" value="RNaseH_sf"/>
</dbReference>
<dbReference type="Pfam" id="PF03184">
    <property type="entry name" value="DDE_1"/>
    <property type="match status" value="1"/>
</dbReference>
<keyword evidence="5" id="KW-1185">Reference proteome</keyword>
<evidence type="ECO:0000313" key="6">
    <source>
        <dbReference type="RefSeq" id="XP_050557461.1"/>
    </source>
</evidence>